<evidence type="ECO:0000256" key="5">
    <source>
        <dbReference type="ARBA" id="ARBA00022824"/>
    </source>
</evidence>
<evidence type="ECO:0000256" key="1">
    <source>
        <dbReference type="ARBA" id="ARBA00004648"/>
    </source>
</evidence>
<dbReference type="GeneID" id="106804942"/>
<keyword evidence="3" id="KW-0808">Transferase</keyword>
<evidence type="ECO:0000256" key="4">
    <source>
        <dbReference type="ARBA" id="ARBA00022692"/>
    </source>
</evidence>
<dbReference type="SUPFAM" id="SSF53448">
    <property type="entry name" value="Nucleotide-diphospho-sugar transferases"/>
    <property type="match status" value="1"/>
</dbReference>
<proteinExistence type="inferred from homology"/>
<evidence type="ECO:0000256" key="9">
    <source>
        <dbReference type="SAM" id="Phobius"/>
    </source>
</evidence>
<evidence type="ECO:0000256" key="7">
    <source>
        <dbReference type="ARBA" id="ARBA00023136"/>
    </source>
</evidence>
<dbReference type="InterPro" id="IPR015338">
    <property type="entry name" value="GT64_dom"/>
</dbReference>
<evidence type="ECO:0000256" key="3">
    <source>
        <dbReference type="ARBA" id="ARBA00022679"/>
    </source>
</evidence>
<dbReference type="InterPro" id="IPR004263">
    <property type="entry name" value="Exostosin"/>
</dbReference>
<evidence type="ECO:0000256" key="8">
    <source>
        <dbReference type="ARBA" id="ARBA00023157"/>
    </source>
</evidence>
<evidence type="ECO:0000259" key="10">
    <source>
        <dbReference type="Pfam" id="PF03016"/>
    </source>
</evidence>
<evidence type="ECO:0000256" key="2">
    <source>
        <dbReference type="ARBA" id="ARBA00010271"/>
    </source>
</evidence>
<dbReference type="Proteomes" id="UP000695022">
    <property type="component" value="Unplaced"/>
</dbReference>
<comment type="subcellular location">
    <subcellularLocation>
        <location evidence="1">Endoplasmic reticulum membrane</location>
        <topology evidence="1">Single-pass type II membrane protein</topology>
    </subcellularLocation>
</comment>
<accession>A0ABM1DPH4</accession>
<dbReference type="Pfam" id="PF09258">
    <property type="entry name" value="Glyco_transf_64"/>
    <property type="match status" value="1"/>
</dbReference>
<evidence type="ECO:0000256" key="6">
    <source>
        <dbReference type="ARBA" id="ARBA00022989"/>
    </source>
</evidence>
<keyword evidence="8" id="KW-1015">Disulfide bond</keyword>
<evidence type="ECO:0000313" key="13">
    <source>
        <dbReference type="RefSeq" id="XP_014661845.1"/>
    </source>
</evidence>
<feature type="domain" description="Glycosyl transferase 64" evidence="11">
    <location>
        <begin position="451"/>
        <end position="695"/>
    </location>
</feature>
<protein>
    <submittedName>
        <fullName evidence="13">Exostosin-2-like</fullName>
    </submittedName>
</protein>
<dbReference type="PANTHER" id="PTHR48261">
    <property type="entry name" value="ACETYLGLUCOSAMINYLTRANSFERASE"/>
    <property type="match status" value="1"/>
</dbReference>
<sequence>MGQSSATKQTNPWPLGHRFSIFYLALLGMVIIVVIAGLYHFWPNSTSTHHDNRKDYIKHSLENAEEVVIPVDAPIPKKGDISCTYNTCFDVYKCGYNDDYKISIYIYPFNKYVDDSSAPITSLISREFHEILTTIAESEYFTTDPNKACIFVPSIDMLNQNNLRLRETAQALQSLPYWNEGLNHLLFNMMPGSIPDYNTALDVHRDKAMVAGGGFSTWTYRRDFDVSIPVYNPLLRDVELADKPVGEQKMWLAVASQVLIHSEYRQELSTLAEEYPDMLVLDRCSSTSGSFNYSQRCQGDHVFDYPQILQESTFCVVLRGARLGQAALVDAMKSGCIPVIVADTYVLPFSEVLDWKRAALTLYESELSELMEVLHAISETRVVSMRRQLRFLYQSYFSSIKRITETTLRIVNDRVFPYAGRKSDEWNTPTDKPHLSPPLFLPLIAPKAQGFTAVVLTYDRVHSLFEVINRVAAAPSLSKVLVVWNNQNKDPPQTSMWPRINKPLKVVQTRANKLSNRFYPYDEIETEAILAIDDDIVMLTADELEFGYQVWREFPDRLVGFPSRLNLWDNNTQKWKYESEWTSEISMVLTGAAFYHKYYSFLYTTAMPGNIKEWVDDHMNCEDIAMNFLIANLTGKPTMKVAPRQKFKCPECTNVEISADLAHMVERTECINLFSQIYGRMPLKTVEFRADPVLYKENVPDNLKKYKDIGSL</sequence>
<keyword evidence="12" id="KW-1185">Reference proteome</keyword>
<dbReference type="Gene3D" id="3.90.550.10">
    <property type="entry name" value="Spore Coat Polysaccharide Biosynthesis Protein SpsA, Chain A"/>
    <property type="match status" value="1"/>
</dbReference>
<feature type="transmembrane region" description="Helical" evidence="9">
    <location>
        <begin position="21"/>
        <end position="42"/>
    </location>
</feature>
<reference evidence="13" key="1">
    <citation type="submission" date="2025-08" db="UniProtKB">
        <authorList>
            <consortium name="RefSeq"/>
        </authorList>
    </citation>
    <scope>IDENTIFICATION</scope>
</reference>
<keyword evidence="7 9" id="KW-0472">Membrane</keyword>
<keyword evidence="4 9" id="KW-0812">Transmembrane</keyword>
<name>A0ABM1DPH4_PRICU</name>
<evidence type="ECO:0000313" key="12">
    <source>
        <dbReference type="Proteomes" id="UP000695022"/>
    </source>
</evidence>
<organism evidence="12 13">
    <name type="scientific">Priapulus caudatus</name>
    <name type="common">Priapulid worm</name>
    <dbReference type="NCBI Taxonomy" id="37621"/>
    <lineage>
        <taxon>Eukaryota</taxon>
        <taxon>Metazoa</taxon>
        <taxon>Ecdysozoa</taxon>
        <taxon>Scalidophora</taxon>
        <taxon>Priapulida</taxon>
        <taxon>Priapulimorpha</taxon>
        <taxon>Priapulimorphida</taxon>
        <taxon>Priapulidae</taxon>
        <taxon>Priapulus</taxon>
    </lineage>
</organism>
<keyword evidence="5" id="KW-0256">Endoplasmic reticulum</keyword>
<feature type="domain" description="Exostosin GT47" evidence="10">
    <location>
        <begin position="101"/>
        <end position="376"/>
    </location>
</feature>
<gene>
    <name evidence="13" type="primary">LOC106804942</name>
</gene>
<dbReference type="PANTHER" id="PTHR48261:SF5">
    <property type="entry name" value="EXOSTOSIN GLYCOSYLTRANSFERASE 2"/>
    <property type="match status" value="1"/>
</dbReference>
<dbReference type="InterPro" id="IPR029044">
    <property type="entry name" value="Nucleotide-diphossugar_trans"/>
</dbReference>
<dbReference type="RefSeq" id="XP_014661845.1">
    <property type="nucleotide sequence ID" value="XM_014806359.1"/>
</dbReference>
<evidence type="ECO:0000259" key="11">
    <source>
        <dbReference type="Pfam" id="PF09258"/>
    </source>
</evidence>
<keyword evidence="6 9" id="KW-1133">Transmembrane helix</keyword>
<dbReference type="InterPro" id="IPR040911">
    <property type="entry name" value="Exostosin_GT47"/>
</dbReference>
<comment type="similarity">
    <text evidence="2">Belongs to the glycosyltransferase 47 family.</text>
</comment>
<dbReference type="Pfam" id="PF03016">
    <property type="entry name" value="Exostosin_GT47"/>
    <property type="match status" value="1"/>
</dbReference>